<dbReference type="AlphaFoldDB" id="A0A4C1YNA9"/>
<dbReference type="Proteomes" id="UP000299102">
    <property type="component" value="Unassembled WGS sequence"/>
</dbReference>
<accession>A0A4C1YNA9</accession>
<protein>
    <submittedName>
        <fullName evidence="1">Uncharacterized protein</fullName>
    </submittedName>
</protein>
<comment type="caution">
    <text evidence="1">The sequence shown here is derived from an EMBL/GenBank/DDBJ whole genome shotgun (WGS) entry which is preliminary data.</text>
</comment>
<name>A0A4C1YNA9_EUMVA</name>
<sequence>MQCQFIECSRSLRRAVSQACALVRKATACVTYSLSFKTDKRNKRACERAENRWSPLPMDTRNPKGVISCVAGLLDRNVTPDLIRMGRLKINYESNYRPPFESFVKKPRSRASSPGEPATLARYASSYTQLDKWGEET</sequence>
<evidence type="ECO:0000313" key="2">
    <source>
        <dbReference type="Proteomes" id="UP000299102"/>
    </source>
</evidence>
<evidence type="ECO:0000313" key="1">
    <source>
        <dbReference type="EMBL" id="GBP76600.1"/>
    </source>
</evidence>
<gene>
    <name evidence="1" type="ORF">EVAR_58116_1</name>
</gene>
<keyword evidence="2" id="KW-1185">Reference proteome</keyword>
<reference evidence="1 2" key="1">
    <citation type="journal article" date="2019" name="Commun. Biol.">
        <title>The bagworm genome reveals a unique fibroin gene that provides high tensile strength.</title>
        <authorList>
            <person name="Kono N."/>
            <person name="Nakamura H."/>
            <person name="Ohtoshi R."/>
            <person name="Tomita M."/>
            <person name="Numata K."/>
            <person name="Arakawa K."/>
        </authorList>
    </citation>
    <scope>NUCLEOTIDE SEQUENCE [LARGE SCALE GENOMIC DNA]</scope>
</reference>
<organism evidence="1 2">
    <name type="scientific">Eumeta variegata</name>
    <name type="common">Bagworm moth</name>
    <name type="synonym">Eumeta japonica</name>
    <dbReference type="NCBI Taxonomy" id="151549"/>
    <lineage>
        <taxon>Eukaryota</taxon>
        <taxon>Metazoa</taxon>
        <taxon>Ecdysozoa</taxon>
        <taxon>Arthropoda</taxon>
        <taxon>Hexapoda</taxon>
        <taxon>Insecta</taxon>
        <taxon>Pterygota</taxon>
        <taxon>Neoptera</taxon>
        <taxon>Endopterygota</taxon>
        <taxon>Lepidoptera</taxon>
        <taxon>Glossata</taxon>
        <taxon>Ditrysia</taxon>
        <taxon>Tineoidea</taxon>
        <taxon>Psychidae</taxon>
        <taxon>Oiketicinae</taxon>
        <taxon>Eumeta</taxon>
    </lineage>
</organism>
<proteinExistence type="predicted"/>
<dbReference type="EMBL" id="BGZK01001294">
    <property type="protein sequence ID" value="GBP76600.1"/>
    <property type="molecule type" value="Genomic_DNA"/>
</dbReference>